<evidence type="ECO:0000256" key="3">
    <source>
        <dbReference type="ARBA" id="ARBA00043970"/>
    </source>
</evidence>
<dbReference type="Bgee" id="ENSOANG00000046008">
    <property type="expression patterns" value="Expressed in heart and 7 other cell types or tissues"/>
</dbReference>
<organism evidence="5 6">
    <name type="scientific">Ornithorhynchus anatinus</name>
    <name type="common">Duckbill platypus</name>
    <dbReference type="NCBI Taxonomy" id="9258"/>
    <lineage>
        <taxon>Eukaryota</taxon>
        <taxon>Metazoa</taxon>
        <taxon>Chordata</taxon>
        <taxon>Craniata</taxon>
        <taxon>Vertebrata</taxon>
        <taxon>Euteleostomi</taxon>
        <taxon>Mammalia</taxon>
        <taxon>Monotremata</taxon>
        <taxon>Ornithorhynchidae</taxon>
        <taxon>Ornithorhynchus</taxon>
    </lineage>
</organism>
<dbReference type="FunCoup" id="A0A6I8PFL7">
    <property type="interactions" value="460"/>
</dbReference>
<evidence type="ECO:0000256" key="2">
    <source>
        <dbReference type="ARBA" id="ARBA00023128"/>
    </source>
</evidence>
<feature type="region of interest" description="Disordered" evidence="4">
    <location>
        <begin position="42"/>
        <end position="70"/>
    </location>
</feature>
<dbReference type="InterPro" id="IPR020373">
    <property type="entry name" value="Kgd4/YMR-31"/>
</dbReference>
<accession>A0A6I8PFL7</accession>
<reference evidence="5" key="2">
    <citation type="submission" date="2025-08" db="UniProtKB">
        <authorList>
            <consortium name="Ensembl"/>
        </authorList>
    </citation>
    <scope>IDENTIFICATION</scope>
    <source>
        <strain evidence="5">Glennie</strain>
    </source>
</reference>
<reference evidence="5" key="3">
    <citation type="submission" date="2025-09" db="UniProtKB">
        <authorList>
            <consortium name="Ensembl"/>
        </authorList>
    </citation>
    <scope>IDENTIFICATION</scope>
    <source>
        <strain evidence="5">Glennie</strain>
    </source>
</reference>
<dbReference type="GeneTree" id="ENSGT00390000017443"/>
<reference evidence="5 6" key="1">
    <citation type="journal article" date="2008" name="Nature">
        <title>Genome analysis of the platypus reveals unique signatures of evolution.</title>
        <authorList>
            <person name="Warren W.C."/>
            <person name="Hillier L.W."/>
            <person name="Marshall Graves J.A."/>
            <person name="Birney E."/>
            <person name="Ponting C.P."/>
            <person name="Grutzner F."/>
            <person name="Belov K."/>
            <person name="Miller W."/>
            <person name="Clarke L."/>
            <person name="Chinwalla A.T."/>
            <person name="Yang S.P."/>
            <person name="Heger A."/>
            <person name="Locke D.P."/>
            <person name="Miethke P."/>
            <person name="Waters P.D."/>
            <person name="Veyrunes F."/>
            <person name="Fulton L."/>
            <person name="Fulton B."/>
            <person name="Graves T."/>
            <person name="Wallis J."/>
            <person name="Puente X.S."/>
            <person name="Lopez-Otin C."/>
            <person name="Ordonez G.R."/>
            <person name="Eichler E.E."/>
            <person name="Chen L."/>
            <person name="Cheng Z."/>
            <person name="Deakin J.E."/>
            <person name="Alsop A."/>
            <person name="Thompson K."/>
            <person name="Kirby P."/>
            <person name="Papenfuss A.T."/>
            <person name="Wakefield M.J."/>
            <person name="Olender T."/>
            <person name="Lancet D."/>
            <person name="Huttley G.A."/>
            <person name="Smit A.F."/>
            <person name="Pask A."/>
            <person name="Temple-Smith P."/>
            <person name="Batzer M.A."/>
            <person name="Walker J.A."/>
            <person name="Konkel M.K."/>
            <person name="Harris R.S."/>
            <person name="Whittington C.M."/>
            <person name="Wong E.S."/>
            <person name="Gemmell N.J."/>
            <person name="Buschiazzo E."/>
            <person name="Vargas Jentzsch I.M."/>
            <person name="Merkel A."/>
            <person name="Schmitz J."/>
            <person name="Zemann A."/>
            <person name="Churakov G."/>
            <person name="Kriegs J.O."/>
            <person name="Brosius J."/>
            <person name="Murchison E.P."/>
            <person name="Sachidanandam R."/>
            <person name="Smith C."/>
            <person name="Hannon G.J."/>
            <person name="Tsend-Ayush E."/>
            <person name="McMillan D."/>
            <person name="Attenborough R."/>
            <person name="Rens W."/>
            <person name="Ferguson-Smith M."/>
            <person name="Lefevre C.M."/>
            <person name="Sharp J.A."/>
            <person name="Nicholas K.R."/>
            <person name="Ray D.A."/>
            <person name="Kube M."/>
            <person name="Reinhardt R."/>
            <person name="Pringle T.H."/>
            <person name="Taylor J."/>
            <person name="Jones R.C."/>
            <person name="Nixon B."/>
            <person name="Dacheux J.L."/>
            <person name="Niwa H."/>
            <person name="Sekita Y."/>
            <person name="Huang X."/>
            <person name="Stark A."/>
            <person name="Kheradpour P."/>
            <person name="Kellis M."/>
            <person name="Flicek P."/>
            <person name="Chen Y."/>
            <person name="Webber C."/>
            <person name="Hardison R."/>
            <person name="Nelson J."/>
            <person name="Hallsworth-Pepin K."/>
            <person name="Delehaunty K."/>
            <person name="Markovic C."/>
            <person name="Minx P."/>
            <person name="Feng Y."/>
            <person name="Kremitzki C."/>
            <person name="Mitreva M."/>
            <person name="Glasscock J."/>
            <person name="Wylie T."/>
            <person name="Wohldmann P."/>
            <person name="Thiru P."/>
            <person name="Nhan M.N."/>
            <person name="Pohl C.S."/>
            <person name="Smith S.M."/>
            <person name="Hou S."/>
            <person name="Nefedov M."/>
            <person name="de Jong P.J."/>
            <person name="Renfree M.B."/>
            <person name="Mardis E.R."/>
            <person name="Wilson R.K."/>
        </authorList>
    </citation>
    <scope>NUCLEOTIDE SEQUENCE [LARGE SCALE GENOMIC DNA]</scope>
    <source>
        <strain evidence="5 6">Glennie</strain>
    </source>
</reference>
<protein>
    <submittedName>
        <fullName evidence="5">Alpha-ketoglutarate dehydrogenase subunit 4</fullName>
    </submittedName>
</protein>
<dbReference type="InParanoid" id="A0A6I8PFL7"/>
<dbReference type="Proteomes" id="UP000002279">
    <property type="component" value="Chromosome 1"/>
</dbReference>
<name>A0A6I8PFL7_ORNAN</name>
<dbReference type="AlphaFoldDB" id="A0A6I8PFL7"/>
<dbReference type="GO" id="GO:0045252">
    <property type="term" value="C:oxoglutarate dehydrogenase complex"/>
    <property type="evidence" value="ECO:0000318"/>
    <property type="project" value="GO_Central"/>
</dbReference>
<gene>
    <name evidence="5" type="primary">KGD4</name>
</gene>
<proteinExistence type="inferred from homology"/>
<evidence type="ECO:0000256" key="4">
    <source>
        <dbReference type="SAM" id="MobiDB-lite"/>
    </source>
</evidence>
<dbReference type="PANTHER" id="PTHR31601:SF2">
    <property type="entry name" value="ALPHA-KETOGLUTARATE DEHYDROGENASE COMPONENT 4"/>
    <property type="match status" value="1"/>
</dbReference>
<evidence type="ECO:0000313" key="6">
    <source>
        <dbReference type="Proteomes" id="UP000002279"/>
    </source>
</evidence>
<dbReference type="OMA" id="PELLMHA"/>
<sequence length="100" mass="10728">LTVINLLSASCVVKPHTPSIKFPDRKNSPKLNVTDALRAMALPPQATASSQHSPAGRPPGLPVGRGPPDTAEIVKTLPRKYRRKAVSPEEIEFITRGGPE</sequence>
<keyword evidence="2" id="KW-0496">Mitochondrion</keyword>
<dbReference type="PANTHER" id="PTHR31601">
    <property type="entry name" value="28S RIBOSOMAL PROTEIN S36, MITOCHONDRIAL"/>
    <property type="match status" value="1"/>
</dbReference>
<dbReference type="Ensembl" id="ENSOANT00000060816.1">
    <property type="protein sequence ID" value="ENSOANP00000053630.1"/>
    <property type="gene ID" value="ENSOANG00000046008.1"/>
</dbReference>
<evidence type="ECO:0000313" key="5">
    <source>
        <dbReference type="Ensembl" id="ENSOANP00000053630.1"/>
    </source>
</evidence>
<comment type="similarity">
    <text evidence="3">Belongs to the alpha-ketoglutarate dehydrogenase component 4 family.</text>
</comment>
<keyword evidence="6" id="KW-1185">Reference proteome</keyword>
<evidence type="ECO:0000256" key="1">
    <source>
        <dbReference type="ARBA" id="ARBA00004173"/>
    </source>
</evidence>
<comment type="subcellular location">
    <subcellularLocation>
        <location evidence="1">Mitochondrion</location>
    </subcellularLocation>
</comment>
<dbReference type="GO" id="GO:0005739">
    <property type="term" value="C:mitochondrion"/>
    <property type="evidence" value="ECO:0007669"/>
    <property type="project" value="UniProtKB-SubCell"/>
</dbReference>
<dbReference type="GO" id="GO:0006103">
    <property type="term" value="P:2-oxoglutarate metabolic process"/>
    <property type="evidence" value="ECO:0000318"/>
    <property type="project" value="GO_Central"/>
</dbReference>